<evidence type="ECO:0000256" key="14">
    <source>
        <dbReference type="ARBA" id="ARBA00041620"/>
    </source>
</evidence>
<dbReference type="InterPro" id="IPR000794">
    <property type="entry name" value="Beta-ketoacyl_synthase"/>
</dbReference>
<evidence type="ECO:0000256" key="11">
    <source>
        <dbReference type="ARBA" id="ARBA00023160"/>
    </source>
</evidence>
<dbReference type="SUPFAM" id="SSF53901">
    <property type="entry name" value="Thiolase-like"/>
    <property type="match status" value="2"/>
</dbReference>
<sequence>MRRVVITGLGIVSCLGNDKETVTANLRANRPGIRFNPEYAEMGLRSQVSGSIDLNLEELIDRKIFRFVGHAAAYAYLAMKDAITDSGLTEEQVSNVRTGLIAGSGGASTLNQMEALDTLREKGVKRVGPYRVTRTMGSTVSACLATPFKIKGVNYSISSACAPSAHCIGNAVEQIQLGKQDIVFAGGGEEEHWSQSFLFDAMGALSTQYNETPEKASRAYDAKRDGFVIAGGGGMVVVEELEHALARGAKIYAEIVGYGATSDGYDMVAPSGEGAIRCMQMALGDINSGDIDYINTHGTSTPVGDAKEMEGVREVFGAKAPAISSTKSLSGHSLGAAGVHEAIYCLLMMENNFIAGSANIDELDPVVADMPILLKTREDAKLDLVMSNSFGFGGTNATLVLKRWAGK</sequence>
<dbReference type="CDD" id="cd00834">
    <property type="entry name" value="KAS_I_II"/>
    <property type="match status" value="1"/>
</dbReference>
<evidence type="ECO:0000256" key="2">
    <source>
        <dbReference type="ARBA" id="ARBA00005194"/>
    </source>
</evidence>
<keyword evidence="12 20" id="KW-0012">Acyltransferase</keyword>
<accession>A0A656G5Q6</accession>
<dbReference type="Gene3D" id="3.40.47.10">
    <property type="match status" value="2"/>
</dbReference>
<keyword evidence="8 18" id="KW-0808">Transferase</keyword>
<keyword evidence="7" id="KW-0444">Lipid biosynthesis</keyword>
<dbReference type="InterPro" id="IPR014030">
    <property type="entry name" value="Ketoacyl_synth_N"/>
</dbReference>
<dbReference type="InterPro" id="IPR014031">
    <property type="entry name" value="Ketoacyl_synth_C"/>
</dbReference>
<evidence type="ECO:0000256" key="5">
    <source>
        <dbReference type="ARBA" id="ARBA00013191"/>
    </source>
</evidence>
<comment type="subcellular location">
    <subcellularLocation>
        <location evidence="1">Cytoplasm</location>
    </subcellularLocation>
</comment>
<dbReference type="PROSITE" id="PS52004">
    <property type="entry name" value="KS3_2"/>
    <property type="match status" value="1"/>
</dbReference>
<proteinExistence type="inferred from homology"/>
<comment type="catalytic activity">
    <reaction evidence="17">
        <text>a fatty acyl-[ACP] + malonyl-[ACP] + H(+) = a 3-oxoacyl-[ACP] + holo-[ACP] + CO2</text>
        <dbReference type="Rhea" id="RHEA:22836"/>
        <dbReference type="Rhea" id="RHEA-COMP:9623"/>
        <dbReference type="Rhea" id="RHEA-COMP:9685"/>
        <dbReference type="Rhea" id="RHEA-COMP:9916"/>
        <dbReference type="Rhea" id="RHEA-COMP:14125"/>
        <dbReference type="ChEBI" id="CHEBI:15378"/>
        <dbReference type="ChEBI" id="CHEBI:16526"/>
        <dbReference type="ChEBI" id="CHEBI:64479"/>
        <dbReference type="ChEBI" id="CHEBI:78449"/>
        <dbReference type="ChEBI" id="CHEBI:78776"/>
        <dbReference type="ChEBI" id="CHEBI:138651"/>
        <dbReference type="EC" id="2.3.1.41"/>
    </reaction>
    <physiologicalReaction direction="left-to-right" evidence="17">
        <dbReference type="Rhea" id="RHEA:22837"/>
    </physiologicalReaction>
</comment>
<evidence type="ECO:0000256" key="4">
    <source>
        <dbReference type="ARBA" id="ARBA00011738"/>
    </source>
</evidence>
<evidence type="ECO:0000256" key="8">
    <source>
        <dbReference type="ARBA" id="ARBA00022679"/>
    </source>
</evidence>
<evidence type="ECO:0000256" key="3">
    <source>
        <dbReference type="ARBA" id="ARBA00008467"/>
    </source>
</evidence>
<dbReference type="InterPro" id="IPR016039">
    <property type="entry name" value="Thiolase-like"/>
</dbReference>
<evidence type="ECO:0000256" key="1">
    <source>
        <dbReference type="ARBA" id="ARBA00004496"/>
    </source>
</evidence>
<dbReference type="SMART" id="SM00825">
    <property type="entry name" value="PKS_KS"/>
    <property type="match status" value="1"/>
</dbReference>
<dbReference type="InterPro" id="IPR020841">
    <property type="entry name" value="PKS_Beta-ketoAc_synthase_dom"/>
</dbReference>
<evidence type="ECO:0000313" key="21">
    <source>
        <dbReference type="Proteomes" id="UP000003465"/>
    </source>
</evidence>
<comment type="catalytic activity">
    <reaction evidence="16">
        <text>(3Z)-decenoyl-[ACP] + malonyl-[ACP] + H(+) = 3-oxo-(5Z)-dodecenoyl-[ACP] + holo-[ACP] + CO2</text>
        <dbReference type="Rhea" id="RHEA:54940"/>
        <dbReference type="Rhea" id="RHEA-COMP:9623"/>
        <dbReference type="Rhea" id="RHEA-COMP:9685"/>
        <dbReference type="Rhea" id="RHEA-COMP:9927"/>
        <dbReference type="Rhea" id="RHEA-COMP:14042"/>
        <dbReference type="ChEBI" id="CHEBI:15378"/>
        <dbReference type="ChEBI" id="CHEBI:16526"/>
        <dbReference type="ChEBI" id="CHEBI:64479"/>
        <dbReference type="ChEBI" id="CHEBI:78449"/>
        <dbReference type="ChEBI" id="CHEBI:78798"/>
        <dbReference type="ChEBI" id="CHEBI:138410"/>
    </reaction>
    <physiologicalReaction direction="left-to-right" evidence="16">
        <dbReference type="Rhea" id="RHEA:54941"/>
    </physiologicalReaction>
</comment>
<evidence type="ECO:0000256" key="17">
    <source>
        <dbReference type="ARBA" id="ARBA00048506"/>
    </source>
</evidence>
<organism evidence="20 21">
    <name type="scientific">Pseudomonas amygdali pv. mori str. 301020</name>
    <dbReference type="NCBI Taxonomy" id="629261"/>
    <lineage>
        <taxon>Bacteria</taxon>
        <taxon>Pseudomonadati</taxon>
        <taxon>Pseudomonadota</taxon>
        <taxon>Gammaproteobacteria</taxon>
        <taxon>Pseudomonadales</taxon>
        <taxon>Pseudomonadaceae</taxon>
        <taxon>Pseudomonas</taxon>
        <taxon>Pseudomonas amygdali</taxon>
    </lineage>
</organism>
<dbReference type="GO" id="GO:0004315">
    <property type="term" value="F:3-oxoacyl-[acyl-carrier-protein] synthase activity"/>
    <property type="evidence" value="ECO:0007669"/>
    <property type="project" value="UniProtKB-EC"/>
</dbReference>
<comment type="subunit">
    <text evidence="4">Homodimer.</text>
</comment>
<keyword evidence="9" id="KW-0276">Fatty acid metabolism</keyword>
<gene>
    <name evidence="20" type="ORF">PSYMO_04678</name>
</gene>
<evidence type="ECO:0000259" key="19">
    <source>
        <dbReference type="PROSITE" id="PS52004"/>
    </source>
</evidence>
<evidence type="ECO:0000256" key="12">
    <source>
        <dbReference type="ARBA" id="ARBA00023315"/>
    </source>
</evidence>
<evidence type="ECO:0000256" key="7">
    <source>
        <dbReference type="ARBA" id="ARBA00022516"/>
    </source>
</evidence>
<dbReference type="Pfam" id="PF02801">
    <property type="entry name" value="Ketoacyl-synt_C"/>
    <property type="match status" value="1"/>
</dbReference>
<evidence type="ECO:0000256" key="18">
    <source>
        <dbReference type="RuleBase" id="RU003694"/>
    </source>
</evidence>
<feature type="domain" description="Ketosynthase family 3 (KS3)" evidence="19">
    <location>
        <begin position="1"/>
        <end position="403"/>
    </location>
</feature>
<evidence type="ECO:0000256" key="15">
    <source>
        <dbReference type="ARBA" id="ARBA00042143"/>
    </source>
</evidence>
<evidence type="ECO:0000256" key="16">
    <source>
        <dbReference type="ARBA" id="ARBA00048121"/>
    </source>
</evidence>
<dbReference type="FunFam" id="3.40.47.10:FF:000006">
    <property type="entry name" value="3-oxoacyl-[acyl-carrier-protein] synthase I"/>
    <property type="match status" value="1"/>
</dbReference>
<dbReference type="EC" id="2.3.1.41" evidence="5"/>
<dbReference type="PANTHER" id="PTHR11712">
    <property type="entry name" value="POLYKETIDE SYNTHASE-RELATED"/>
    <property type="match status" value="1"/>
</dbReference>
<dbReference type="EMBL" id="AEAG01000193">
    <property type="protein sequence ID" value="EGH20825.1"/>
    <property type="molecule type" value="Genomic_DNA"/>
</dbReference>
<name>A0A656G5Q6_PSEA0</name>
<reference evidence="20 21" key="1">
    <citation type="journal article" date="2011" name="PLoS Pathog.">
        <title>Dynamic evolution of pathogenicity revealed by sequencing and comparative genomics of 19 Pseudomonas syringae isolates.</title>
        <authorList>
            <person name="Baltrus D.A."/>
            <person name="Nishimura M.T."/>
            <person name="Romanchuk A."/>
            <person name="Chang J.H."/>
            <person name="Mukhtar M.S."/>
            <person name="Cherkis K."/>
            <person name="Roach J."/>
            <person name="Grant S.R."/>
            <person name="Jones C.D."/>
            <person name="Dangl J.L."/>
        </authorList>
    </citation>
    <scope>NUCLEOTIDE SEQUENCE [LARGE SCALE GENOMIC DNA]</scope>
    <source>
        <strain evidence="20 21">301020</strain>
    </source>
</reference>
<dbReference type="GO" id="GO:0005829">
    <property type="term" value="C:cytosol"/>
    <property type="evidence" value="ECO:0007669"/>
    <property type="project" value="TreeGrafter"/>
</dbReference>
<evidence type="ECO:0000313" key="20">
    <source>
        <dbReference type="EMBL" id="EGH20825.1"/>
    </source>
</evidence>
<dbReference type="Pfam" id="PF00109">
    <property type="entry name" value="ketoacyl-synt"/>
    <property type="match status" value="1"/>
</dbReference>
<evidence type="ECO:0000256" key="6">
    <source>
        <dbReference type="ARBA" id="ARBA00022490"/>
    </source>
</evidence>
<keyword evidence="11" id="KW-0275">Fatty acid biosynthesis</keyword>
<protein>
    <recommendedName>
        <fullName evidence="13">3-oxoacyl-[acyl-carrier-protein] synthase 1</fullName>
        <ecNumber evidence="5">2.3.1.41</ecNumber>
    </recommendedName>
    <alternativeName>
        <fullName evidence="14">3-oxoacyl-[acyl-carrier-protein] synthase I</fullName>
    </alternativeName>
    <alternativeName>
        <fullName evidence="15">Beta-ketoacyl-ACP synthase I</fullName>
    </alternativeName>
</protein>
<dbReference type="PANTHER" id="PTHR11712:SF306">
    <property type="entry name" value="3-OXOACYL-[ACYL-CARRIER-PROTEIN] SYNTHASE 1"/>
    <property type="match status" value="1"/>
</dbReference>
<dbReference type="FunFam" id="3.40.47.10:FF:000005">
    <property type="entry name" value="3-oxoacyl-[acyl-carrier-protein] synthase I"/>
    <property type="match status" value="1"/>
</dbReference>
<keyword evidence="6" id="KW-0963">Cytoplasm</keyword>
<dbReference type="AlphaFoldDB" id="A0A656G5Q6"/>
<evidence type="ECO:0000256" key="9">
    <source>
        <dbReference type="ARBA" id="ARBA00022832"/>
    </source>
</evidence>
<dbReference type="GO" id="GO:0006633">
    <property type="term" value="P:fatty acid biosynthetic process"/>
    <property type="evidence" value="ECO:0007669"/>
    <property type="project" value="UniProtKB-KW"/>
</dbReference>
<keyword evidence="10" id="KW-0443">Lipid metabolism</keyword>
<comment type="pathway">
    <text evidence="2">Lipid metabolism; fatty acid biosynthesis.</text>
</comment>
<evidence type="ECO:0000256" key="13">
    <source>
        <dbReference type="ARBA" id="ARBA00039450"/>
    </source>
</evidence>
<comment type="similarity">
    <text evidence="3 18">Belongs to the thiolase-like superfamily. Beta-ketoacyl-ACP synthases family.</text>
</comment>
<dbReference type="Proteomes" id="UP000003465">
    <property type="component" value="Unassembled WGS sequence"/>
</dbReference>
<evidence type="ECO:0000256" key="10">
    <source>
        <dbReference type="ARBA" id="ARBA00023098"/>
    </source>
</evidence>
<comment type="caution">
    <text evidence="20">The sequence shown here is derived from an EMBL/GenBank/DDBJ whole genome shotgun (WGS) entry which is preliminary data.</text>
</comment>
<dbReference type="NCBIfam" id="NF005935">
    <property type="entry name" value="PRK07967.1"/>
    <property type="match status" value="1"/>
</dbReference>